<dbReference type="AlphaFoldDB" id="A0A8G0KUP1"/>
<accession>A0A8G0KUP1</accession>
<evidence type="ECO:0000313" key="1">
    <source>
        <dbReference type="EMBL" id="QYS88749.1"/>
    </source>
</evidence>
<organism evidence="1">
    <name type="scientific">Flavobacterium columnare</name>
    <dbReference type="NCBI Taxonomy" id="996"/>
    <lineage>
        <taxon>Bacteria</taxon>
        <taxon>Pseudomonadati</taxon>
        <taxon>Bacteroidota</taxon>
        <taxon>Flavobacteriia</taxon>
        <taxon>Flavobacteriales</taxon>
        <taxon>Flavobacteriaceae</taxon>
        <taxon>Flavobacterium</taxon>
    </lineage>
</organism>
<sequence length="127" mass="15274">MLEYFVEKNEFNPKHQIEGIEFTDTIIPFINSSKFYKNCHAILDLAHKNQKGLSFRPYEALGLKIKLITNNSDIVNYDFYHPNNIFIFEEINTDKLIEFLKSPYHELPKEIYFKYSQKNWIDNIINY</sequence>
<name>A0A8G0KUP1_9FLAO</name>
<dbReference type="KEGG" id="fdv:JJC05_14875"/>
<protein>
    <submittedName>
        <fullName evidence="1">Uncharacterized protein</fullName>
    </submittedName>
</protein>
<gene>
    <name evidence="1" type="ORF">JJC05_14875</name>
</gene>
<dbReference type="EMBL" id="CP067378">
    <property type="protein sequence ID" value="QYS88749.1"/>
    <property type="molecule type" value="Genomic_DNA"/>
</dbReference>
<reference evidence="1" key="1">
    <citation type="submission" date="2020-12" db="EMBL/GenBank/DDBJ databases">
        <title>Genome sequencing of genetic groups of Flavobacterium columnare.</title>
        <authorList>
            <person name="Waldbieser G.C."/>
            <person name="Griffin M.J."/>
            <person name="LaFrentz B.R."/>
        </authorList>
    </citation>
    <scope>NUCLEOTIDE SEQUENCE</scope>
    <source>
        <strain evidence="1">90-106</strain>
    </source>
</reference>
<proteinExistence type="predicted"/>
<dbReference type="Proteomes" id="UP000824721">
    <property type="component" value="Chromosome"/>
</dbReference>